<sequence>MYAIGSVILALAALATAVPTASSIDGRSLLNSDCISGLEFYCNSETVNRDITDYDLTVYCHPTITVNPPEPDDPSLQACCLKGLDSGLNDMELGAALKKAFLSPTACVNQNLASRGHRSE</sequence>
<evidence type="ECO:0000313" key="2">
    <source>
        <dbReference type="EMBL" id="KAK5993491.1"/>
    </source>
</evidence>
<feature type="chain" id="PRO_5045318411" description="Hydrophobin" evidence="1">
    <location>
        <begin position="24"/>
        <end position="120"/>
    </location>
</feature>
<name>A0ABR0SMT8_9HYPO</name>
<evidence type="ECO:0008006" key="4">
    <source>
        <dbReference type="Google" id="ProtNLM"/>
    </source>
</evidence>
<organism evidence="2 3">
    <name type="scientific">Cladobotryum mycophilum</name>
    <dbReference type="NCBI Taxonomy" id="491253"/>
    <lineage>
        <taxon>Eukaryota</taxon>
        <taxon>Fungi</taxon>
        <taxon>Dikarya</taxon>
        <taxon>Ascomycota</taxon>
        <taxon>Pezizomycotina</taxon>
        <taxon>Sordariomycetes</taxon>
        <taxon>Hypocreomycetidae</taxon>
        <taxon>Hypocreales</taxon>
        <taxon>Hypocreaceae</taxon>
        <taxon>Cladobotryum</taxon>
    </lineage>
</organism>
<evidence type="ECO:0000256" key="1">
    <source>
        <dbReference type="SAM" id="SignalP"/>
    </source>
</evidence>
<evidence type="ECO:0000313" key="3">
    <source>
        <dbReference type="Proteomes" id="UP001338125"/>
    </source>
</evidence>
<feature type="signal peptide" evidence="1">
    <location>
        <begin position="1"/>
        <end position="23"/>
    </location>
</feature>
<reference evidence="2 3" key="1">
    <citation type="submission" date="2024-01" db="EMBL/GenBank/DDBJ databases">
        <title>Complete genome of Cladobotryum mycophilum ATHUM6906.</title>
        <authorList>
            <person name="Christinaki A.C."/>
            <person name="Myridakis A.I."/>
            <person name="Kouvelis V.N."/>
        </authorList>
    </citation>
    <scope>NUCLEOTIDE SEQUENCE [LARGE SCALE GENOMIC DNA]</scope>
    <source>
        <strain evidence="2 3">ATHUM6906</strain>
    </source>
</reference>
<dbReference type="EMBL" id="JAVFKD010000012">
    <property type="protein sequence ID" value="KAK5993491.1"/>
    <property type="molecule type" value="Genomic_DNA"/>
</dbReference>
<dbReference type="Proteomes" id="UP001338125">
    <property type="component" value="Unassembled WGS sequence"/>
</dbReference>
<protein>
    <recommendedName>
        <fullName evidence="4">Hydrophobin</fullName>
    </recommendedName>
</protein>
<accession>A0ABR0SMT8</accession>
<gene>
    <name evidence="2" type="ORF">PT974_06923</name>
</gene>
<keyword evidence="1" id="KW-0732">Signal</keyword>
<proteinExistence type="predicted"/>
<comment type="caution">
    <text evidence="2">The sequence shown here is derived from an EMBL/GenBank/DDBJ whole genome shotgun (WGS) entry which is preliminary data.</text>
</comment>
<keyword evidence="3" id="KW-1185">Reference proteome</keyword>